<accession>A0ABX0V5B6</accession>
<proteinExistence type="predicted"/>
<dbReference type="Proteomes" id="UP001429580">
    <property type="component" value="Unassembled WGS sequence"/>
</dbReference>
<name>A0ABX0V5B6_9HYPH</name>
<comment type="caution">
    <text evidence="1">The sequence shown here is derived from an EMBL/GenBank/DDBJ whole genome shotgun (WGS) entry which is preliminary data.</text>
</comment>
<organism evidence="1 2">
    <name type="scientific">Pseudochelatococcus lubricantis</name>
    <dbReference type="NCBI Taxonomy" id="1538102"/>
    <lineage>
        <taxon>Bacteria</taxon>
        <taxon>Pseudomonadati</taxon>
        <taxon>Pseudomonadota</taxon>
        <taxon>Alphaproteobacteria</taxon>
        <taxon>Hyphomicrobiales</taxon>
        <taxon>Chelatococcaceae</taxon>
        <taxon>Pseudochelatococcus</taxon>
    </lineage>
</organism>
<sequence>MPDATGRWPTVIAAEVGVDDALSDYIVEAEAASSS</sequence>
<dbReference type="EMBL" id="JAASQI010000022">
    <property type="protein sequence ID" value="NIJ60307.1"/>
    <property type="molecule type" value="Genomic_DNA"/>
</dbReference>
<gene>
    <name evidence="1" type="ORF">FHS82_004178</name>
</gene>
<evidence type="ECO:0000313" key="1">
    <source>
        <dbReference type="EMBL" id="NIJ60307.1"/>
    </source>
</evidence>
<reference evidence="1 2" key="1">
    <citation type="submission" date="2020-03" db="EMBL/GenBank/DDBJ databases">
        <title>Genomic Encyclopedia of Type Strains, Phase IV (KMG-IV): sequencing the most valuable type-strain genomes for metagenomic binning, comparative biology and taxonomic classification.</title>
        <authorList>
            <person name="Goeker M."/>
        </authorList>
    </citation>
    <scope>NUCLEOTIDE SEQUENCE [LARGE SCALE GENOMIC DNA]</scope>
    <source>
        <strain evidence="1 2">DSM 103870</strain>
    </source>
</reference>
<keyword evidence="2" id="KW-1185">Reference proteome</keyword>
<protein>
    <submittedName>
        <fullName evidence="1">Uncharacterized protein</fullName>
    </submittedName>
</protein>
<evidence type="ECO:0000313" key="2">
    <source>
        <dbReference type="Proteomes" id="UP001429580"/>
    </source>
</evidence>